<sequence>MAKELIAIRTILDRLVADEESEELKPAFKNIKVTDSFVLIGVAEAGTAIKKNFISLSDSISSEIKLEDVNCAKMSNREIILASRYAYRQLALSVHHTYTKKAVNFTINNLSVKGLTERAKEIMRIVWWCDTQIKELQADIFQNPEDENGNYTSSFAGSVIEMKIIGDTVKY</sequence>
<comment type="caution">
    <text evidence="1">The sequence shown here is derived from an EMBL/GenBank/DDBJ whole genome shotgun (WGS) entry which is preliminary data.</text>
</comment>
<dbReference type="RefSeq" id="WP_169968396.1">
    <property type="nucleotide sequence ID" value="NZ_JABDSR010000003.1"/>
</dbReference>
<protein>
    <submittedName>
        <fullName evidence="1">Uncharacterized protein</fullName>
    </submittedName>
</protein>
<name>A0A848RFA1_9FIRM</name>
<dbReference type="Proteomes" id="UP000568273">
    <property type="component" value="Unassembled WGS sequence"/>
</dbReference>
<reference evidence="1" key="1">
    <citation type="submission" date="2020-04" db="EMBL/GenBank/DDBJ databases">
        <title>Peptoniphilus sp. nov. isolated from swine feces.</title>
        <authorList>
            <person name="Ryu S.W."/>
        </authorList>
    </citation>
    <scope>NUCLEOTIDE SEQUENCE [LARGE SCALE GENOMIC DNA]</scope>
    <source>
        <strain evidence="1">AGMB00490</strain>
    </source>
</reference>
<proteinExistence type="predicted"/>
<gene>
    <name evidence="1" type="ORF">HKO22_02865</name>
</gene>
<accession>A0A848RFA1</accession>
<keyword evidence="2" id="KW-1185">Reference proteome</keyword>
<organism evidence="1 2">
    <name type="scientific">Peptoniphilus faecalis</name>
    <dbReference type="NCBI Taxonomy" id="2731255"/>
    <lineage>
        <taxon>Bacteria</taxon>
        <taxon>Bacillati</taxon>
        <taxon>Bacillota</taxon>
        <taxon>Tissierellia</taxon>
        <taxon>Tissierellales</taxon>
        <taxon>Peptoniphilaceae</taxon>
        <taxon>Peptoniphilus</taxon>
    </lineage>
</organism>
<evidence type="ECO:0000313" key="1">
    <source>
        <dbReference type="EMBL" id="NMW84685.1"/>
    </source>
</evidence>
<dbReference type="EMBL" id="JABDSR010000003">
    <property type="protein sequence ID" value="NMW84685.1"/>
    <property type="molecule type" value="Genomic_DNA"/>
</dbReference>
<evidence type="ECO:0000313" key="2">
    <source>
        <dbReference type="Proteomes" id="UP000568273"/>
    </source>
</evidence>
<dbReference type="AlphaFoldDB" id="A0A848RFA1"/>